<evidence type="ECO:0000256" key="8">
    <source>
        <dbReference type="ARBA" id="ARBA00025737"/>
    </source>
</evidence>
<dbReference type="AlphaFoldDB" id="L8N3I2"/>
<evidence type="ECO:0000313" key="11">
    <source>
        <dbReference type="EMBL" id="ELS33664.1"/>
    </source>
</evidence>
<keyword evidence="3" id="KW-0349">Heme</keyword>
<evidence type="ECO:0000256" key="4">
    <source>
        <dbReference type="ARBA" id="ARBA00022723"/>
    </source>
</evidence>
<dbReference type="NCBIfam" id="TIGR01413">
    <property type="entry name" value="Dyp_perox_fam"/>
    <property type="match status" value="1"/>
</dbReference>
<dbReference type="PANTHER" id="PTHR30521:SF4">
    <property type="entry name" value="DEFERROCHELATASE"/>
    <property type="match status" value="1"/>
</dbReference>
<comment type="caution">
    <text evidence="11">The sequence shown here is derived from an EMBL/GenBank/DDBJ whole genome shotgun (WGS) entry which is preliminary data.</text>
</comment>
<dbReference type="InterPro" id="IPR011008">
    <property type="entry name" value="Dimeric_a/b-barrel"/>
</dbReference>
<keyword evidence="6" id="KW-0560">Oxidoreductase</keyword>
<evidence type="ECO:0000256" key="2">
    <source>
        <dbReference type="ARBA" id="ARBA00022559"/>
    </source>
</evidence>
<organism evidence="11 12">
    <name type="scientific">Pseudanabaena biceps PCC 7429</name>
    <dbReference type="NCBI Taxonomy" id="927668"/>
    <lineage>
        <taxon>Bacteria</taxon>
        <taxon>Bacillati</taxon>
        <taxon>Cyanobacteriota</taxon>
        <taxon>Cyanophyceae</taxon>
        <taxon>Pseudanabaenales</taxon>
        <taxon>Pseudanabaenaceae</taxon>
        <taxon>Pseudanabaena</taxon>
    </lineage>
</organism>
<dbReference type="InterPro" id="IPR049509">
    <property type="entry name" value="DyP_N"/>
</dbReference>
<reference evidence="11 12" key="1">
    <citation type="journal article" date="2013" name="Proc. Natl. Acad. Sci. U.S.A.">
        <title>Improving the coverage of the cyanobacterial phylum using diversity-driven genome sequencing.</title>
        <authorList>
            <person name="Shih P.M."/>
            <person name="Wu D."/>
            <person name="Latifi A."/>
            <person name="Axen S.D."/>
            <person name="Fewer D.P."/>
            <person name="Talla E."/>
            <person name="Calteau A."/>
            <person name="Cai F."/>
            <person name="Tandeau de Marsac N."/>
            <person name="Rippka R."/>
            <person name="Herdman M."/>
            <person name="Sivonen K."/>
            <person name="Coursin T."/>
            <person name="Laurent T."/>
            <person name="Goodwin L."/>
            <person name="Nolan M."/>
            <person name="Davenport K.W."/>
            <person name="Han C.S."/>
            <person name="Rubin E.M."/>
            <person name="Eisen J.A."/>
            <person name="Woyke T."/>
            <person name="Gugger M."/>
            <person name="Kerfeld C.A."/>
        </authorList>
    </citation>
    <scope>NUCLEOTIDE SEQUENCE [LARGE SCALE GENOMIC DNA]</scope>
    <source>
        <strain evidence="11 12">PCC 7429</strain>
    </source>
</reference>
<name>L8N3I2_9CYAN</name>
<dbReference type="PANTHER" id="PTHR30521">
    <property type="entry name" value="DEFERROCHELATASE/PEROXIDASE"/>
    <property type="match status" value="1"/>
</dbReference>
<keyword evidence="7" id="KW-0408">Iron</keyword>
<dbReference type="Pfam" id="PF20628">
    <property type="entry name" value="Dyp_perox_C"/>
    <property type="match status" value="1"/>
</dbReference>
<keyword evidence="5" id="KW-0732">Signal</keyword>
<dbReference type="GO" id="GO:0020037">
    <property type="term" value="F:heme binding"/>
    <property type="evidence" value="ECO:0007669"/>
    <property type="project" value="InterPro"/>
</dbReference>
<evidence type="ECO:0000256" key="1">
    <source>
        <dbReference type="ARBA" id="ARBA00001970"/>
    </source>
</evidence>
<feature type="domain" description="DyP dimeric alpha+beta barrel" evidence="10">
    <location>
        <begin position="59"/>
        <end position="215"/>
    </location>
</feature>
<dbReference type="Proteomes" id="UP000011201">
    <property type="component" value="Unassembled WGS sequence"/>
</dbReference>
<evidence type="ECO:0000259" key="9">
    <source>
        <dbReference type="Pfam" id="PF20628"/>
    </source>
</evidence>
<evidence type="ECO:0000313" key="12">
    <source>
        <dbReference type="Proteomes" id="UP000011201"/>
    </source>
</evidence>
<evidence type="ECO:0000259" key="10">
    <source>
        <dbReference type="Pfam" id="PF21105"/>
    </source>
</evidence>
<dbReference type="InterPro" id="IPR006314">
    <property type="entry name" value="Dyp_peroxidase"/>
</dbReference>
<proteinExistence type="inferred from homology"/>
<sequence>MLTFDADLIFIWFLLALFADSKTNRRFKDMALTEQDFKNLPETGIDPDNSGKYQALLDDLQGNILKGHGRDYTVDIFVQWKSDDIPAVKEWIINFTKGYVTSAQLQADESRRYRDQKVSGSVFANFYLTRIGYETLGFEAFQIPKNQPFTMGMQYEGIRTSLGDPKVTDWEVGYQQKIHSLIAIADDDQDSLLKFANQITQELSKIATVLHQENGFILRNKDGQVIEHFGFVDGISQPLFIKRDIVKAQASDRNFSKWDPRAPLDLVLVKDPNGQTEDSYGSYLVYRKLEQNVKAFREDQQALAQALKIQNELAGAYVMGRFPDGTPVTISDVPMHPRNPPNNFNYDQDLTATKCPFHAHIRKTNPRGDSVRNSNVNLEEERGHRIARRAVSYGEKDLTNASTEGSGLLFLCFQADIENQFNFMQARWSNANNFVKVGVGPDPLIGSPQGTQHWPTEWSKSSTQDYNFKLWVKMKGGEYFFAPSISSLKNLP</sequence>
<accession>L8N3I2</accession>
<dbReference type="InterPro" id="IPR048328">
    <property type="entry name" value="Dyp_perox_C"/>
</dbReference>
<dbReference type="SUPFAM" id="SSF54909">
    <property type="entry name" value="Dimeric alpha+beta barrel"/>
    <property type="match status" value="1"/>
</dbReference>
<dbReference type="GO" id="GO:0004601">
    <property type="term" value="F:peroxidase activity"/>
    <property type="evidence" value="ECO:0007669"/>
    <property type="project" value="UniProtKB-KW"/>
</dbReference>
<dbReference type="GO" id="GO:0046872">
    <property type="term" value="F:metal ion binding"/>
    <property type="evidence" value="ECO:0007669"/>
    <property type="project" value="UniProtKB-KW"/>
</dbReference>
<dbReference type="PROSITE" id="PS51404">
    <property type="entry name" value="DYP_PEROXIDASE"/>
    <property type="match status" value="1"/>
</dbReference>
<dbReference type="PATRIC" id="fig|927668.3.peg.1382"/>
<evidence type="ECO:0000256" key="5">
    <source>
        <dbReference type="ARBA" id="ARBA00022729"/>
    </source>
</evidence>
<comment type="cofactor">
    <cofactor evidence="1">
        <name>heme b</name>
        <dbReference type="ChEBI" id="CHEBI:60344"/>
    </cofactor>
</comment>
<keyword evidence="2 11" id="KW-0575">Peroxidase</keyword>
<dbReference type="EMBL" id="ALWB01000033">
    <property type="protein sequence ID" value="ELS33664.1"/>
    <property type="molecule type" value="Genomic_DNA"/>
</dbReference>
<comment type="similarity">
    <text evidence="8">Belongs to the DyP-type peroxidase family.</text>
</comment>
<gene>
    <name evidence="11" type="ORF">Pse7429DRAFT_0604</name>
</gene>
<protein>
    <submittedName>
        <fullName evidence="11">Peroxidase</fullName>
    </submittedName>
</protein>
<feature type="domain" description="Dyp-type peroxidase C-terminal" evidence="9">
    <location>
        <begin position="267"/>
        <end position="429"/>
    </location>
</feature>
<keyword evidence="12" id="KW-1185">Reference proteome</keyword>
<dbReference type="GO" id="GO:0005829">
    <property type="term" value="C:cytosol"/>
    <property type="evidence" value="ECO:0007669"/>
    <property type="project" value="TreeGrafter"/>
</dbReference>
<keyword evidence="4" id="KW-0479">Metal-binding</keyword>
<evidence type="ECO:0000256" key="3">
    <source>
        <dbReference type="ARBA" id="ARBA00022617"/>
    </source>
</evidence>
<evidence type="ECO:0000256" key="6">
    <source>
        <dbReference type="ARBA" id="ARBA00023002"/>
    </source>
</evidence>
<dbReference type="Pfam" id="PF21105">
    <property type="entry name" value="DyP_N"/>
    <property type="match status" value="1"/>
</dbReference>
<evidence type="ECO:0000256" key="7">
    <source>
        <dbReference type="ARBA" id="ARBA00023004"/>
    </source>
</evidence>